<protein>
    <submittedName>
        <fullName evidence="2">Uncharacterized protein</fullName>
    </submittedName>
</protein>
<reference evidence="2 3" key="1">
    <citation type="journal article" date="2019" name="Sci. Rep.">
        <title>Differences in resource use lead to coexistence of seed-transmitted microbial populations.</title>
        <authorList>
            <person name="Torres-Cortes G."/>
            <person name="Garcia B.J."/>
            <person name="Compant S."/>
            <person name="Rezki S."/>
            <person name="Jones P."/>
            <person name="Preveaux A."/>
            <person name="Briand M."/>
            <person name="Roulet A."/>
            <person name="Bouchez O."/>
            <person name="Jacobson D."/>
            <person name="Barret M."/>
        </authorList>
    </citation>
    <scope>NUCLEOTIDE SEQUENCE [LARGE SCALE GENOMIC DNA]</scope>
    <source>
        <strain evidence="2 3">CFBP13511</strain>
    </source>
</reference>
<sequence length="105" mass="12457">MKTAIYPKQIKKGRDKQRHMLTKRFSGGLSRKELTERLGHYGFTECATLLIFLDYVCEAIPERCELTYIRDKAEACLNNHDNGSRYFRDLRTLVREIDFSLHFMH</sequence>
<evidence type="ECO:0000313" key="2">
    <source>
        <dbReference type="EMBL" id="TKJ80618.1"/>
    </source>
</evidence>
<comment type="caution">
    <text evidence="2">The sequence shown here is derived from an EMBL/GenBank/DDBJ whole genome shotgun (WGS) entry which is preliminary data.</text>
</comment>
<dbReference type="OrthoDB" id="6637641at2"/>
<evidence type="ECO:0000313" key="1">
    <source>
        <dbReference type="EMBL" id="MBD8109432.1"/>
    </source>
</evidence>
<reference evidence="1 4" key="2">
    <citation type="journal article" date="2020" name="FEMS Microbiol. Ecol.">
        <title>Temporal dynamics of bacterial communities during seed development and maturation.</title>
        <authorList>
            <person name="Chesneau G."/>
            <person name="Torres-Cortes G."/>
            <person name="Briand M."/>
            <person name="Darrasse A."/>
            <person name="Preveaux A."/>
            <person name="Marais C."/>
            <person name="Jacques M.A."/>
            <person name="Shade A."/>
            <person name="Barret M."/>
        </authorList>
    </citation>
    <scope>NUCLEOTIDE SEQUENCE [LARGE SCALE GENOMIC DNA]</scope>
    <source>
        <strain evidence="1 4">CFBP13732</strain>
    </source>
</reference>
<dbReference type="Proteomes" id="UP000306393">
    <property type="component" value="Unassembled WGS sequence"/>
</dbReference>
<keyword evidence="4" id="KW-1185">Reference proteome</keyword>
<dbReference type="AlphaFoldDB" id="A0A4U3EKC2"/>
<evidence type="ECO:0000313" key="3">
    <source>
        <dbReference type="Proteomes" id="UP000306393"/>
    </source>
</evidence>
<proteinExistence type="predicted"/>
<evidence type="ECO:0000313" key="4">
    <source>
        <dbReference type="Proteomes" id="UP000661012"/>
    </source>
</evidence>
<gene>
    <name evidence="2" type="ORF">EpCFBP13511_24385</name>
    <name evidence="1" type="ORF">IFT93_24085</name>
</gene>
<organism evidence="2 3">
    <name type="scientific">Erwinia persicina</name>
    <dbReference type="NCBI Taxonomy" id="55211"/>
    <lineage>
        <taxon>Bacteria</taxon>
        <taxon>Pseudomonadati</taxon>
        <taxon>Pseudomonadota</taxon>
        <taxon>Gammaproteobacteria</taxon>
        <taxon>Enterobacterales</taxon>
        <taxon>Erwiniaceae</taxon>
        <taxon>Erwinia</taxon>
    </lineage>
</organism>
<name>A0A4U3EKC2_9GAMM</name>
<dbReference type="EMBL" id="JACYNN010000063">
    <property type="protein sequence ID" value="MBD8109432.1"/>
    <property type="molecule type" value="Genomic_DNA"/>
</dbReference>
<dbReference type="Proteomes" id="UP000661012">
    <property type="component" value="Unassembled WGS sequence"/>
</dbReference>
<accession>A0A4U3EKC2</accession>
<dbReference type="EMBL" id="QGAC01000072">
    <property type="protein sequence ID" value="TKJ80618.1"/>
    <property type="molecule type" value="Genomic_DNA"/>
</dbReference>
<dbReference type="RefSeq" id="WP_137270296.1">
    <property type="nucleotide sequence ID" value="NZ_JACYMQ010000027.1"/>
</dbReference>